<dbReference type="PROSITE" id="PS51257">
    <property type="entry name" value="PROKAR_LIPOPROTEIN"/>
    <property type="match status" value="1"/>
</dbReference>
<evidence type="ECO:0000256" key="1">
    <source>
        <dbReference type="SAM" id="Phobius"/>
    </source>
</evidence>
<dbReference type="EMBL" id="FNXE01000005">
    <property type="protein sequence ID" value="SEH63097.1"/>
    <property type="molecule type" value="Genomic_DNA"/>
</dbReference>
<dbReference type="RefSeq" id="WP_091096115.1">
    <property type="nucleotide sequence ID" value="NZ_FNXE01000005.1"/>
</dbReference>
<evidence type="ECO:0000313" key="4">
    <source>
        <dbReference type="Proteomes" id="UP000199634"/>
    </source>
</evidence>
<keyword evidence="1" id="KW-0812">Transmembrane</keyword>
<reference evidence="3 4" key="1">
    <citation type="submission" date="2016-10" db="EMBL/GenBank/DDBJ databases">
        <authorList>
            <person name="de Groot N.N."/>
        </authorList>
    </citation>
    <scope>NUCLEOTIDE SEQUENCE [LARGE SCALE GENOMIC DNA]</scope>
    <source>
        <strain evidence="3 4">CGMCC 1.10825</strain>
    </source>
</reference>
<feature type="chain" id="PRO_5011662570" description="Lipoprotein" evidence="2">
    <location>
        <begin position="35"/>
        <end position="139"/>
    </location>
</feature>
<keyword evidence="4" id="KW-1185">Reference proteome</keyword>
<protein>
    <recommendedName>
        <fullName evidence="5">Lipoprotein</fullName>
    </recommendedName>
</protein>
<dbReference type="AlphaFoldDB" id="A0A1H6JL63"/>
<dbReference type="OrthoDB" id="1364664at2"/>
<gene>
    <name evidence="3" type="ORF">SAMN02927937_00568</name>
</gene>
<feature type="signal peptide" evidence="2">
    <location>
        <begin position="1"/>
        <end position="34"/>
    </location>
</feature>
<organism evidence="3 4">
    <name type="scientific">Paenimyroides marinum</name>
    <dbReference type="NCBI Taxonomy" id="1159016"/>
    <lineage>
        <taxon>Bacteria</taxon>
        <taxon>Pseudomonadati</taxon>
        <taxon>Bacteroidota</taxon>
        <taxon>Flavobacteriia</taxon>
        <taxon>Flavobacteriales</taxon>
        <taxon>Flavobacteriaceae</taxon>
        <taxon>Paenimyroides</taxon>
    </lineage>
</organism>
<keyword evidence="1" id="KW-1133">Transmembrane helix</keyword>
<sequence length="139" mass="15594">MNNTLRNITNTFQRYLFVCATVFLVLFSSCAVKASVKTLAGIPTKTERSVPKASHNFSTNTLEKCAQFDASDTQIVQKVSFNANDLLPAVIFTAAFFFLFGLRPVSKESKHPLYSRSGKIRSSIPLFLEYRKLIIHHAC</sequence>
<dbReference type="STRING" id="1159016.SAMN02927937_00568"/>
<accession>A0A1H6JL63</accession>
<name>A0A1H6JL63_9FLAO</name>
<evidence type="ECO:0000256" key="2">
    <source>
        <dbReference type="SAM" id="SignalP"/>
    </source>
</evidence>
<keyword evidence="2" id="KW-0732">Signal</keyword>
<evidence type="ECO:0008006" key="5">
    <source>
        <dbReference type="Google" id="ProtNLM"/>
    </source>
</evidence>
<dbReference type="Proteomes" id="UP000199634">
    <property type="component" value="Unassembled WGS sequence"/>
</dbReference>
<feature type="transmembrane region" description="Helical" evidence="1">
    <location>
        <begin position="86"/>
        <end position="106"/>
    </location>
</feature>
<evidence type="ECO:0000313" key="3">
    <source>
        <dbReference type="EMBL" id="SEH63097.1"/>
    </source>
</evidence>
<proteinExistence type="predicted"/>
<keyword evidence="1" id="KW-0472">Membrane</keyword>